<proteinExistence type="predicted"/>
<comment type="caution">
    <text evidence="1">The sequence shown here is derived from an EMBL/GenBank/DDBJ whole genome shotgun (WGS) entry which is preliminary data.</text>
</comment>
<dbReference type="EMBL" id="JAACYS010000068">
    <property type="protein sequence ID" value="NCU18586.1"/>
    <property type="molecule type" value="Genomic_DNA"/>
</dbReference>
<gene>
    <name evidence="1" type="ORF">GW534_12815</name>
</gene>
<protein>
    <recommendedName>
        <fullName evidence="3">Variable surface protein</fullName>
    </recommendedName>
</protein>
<organism evidence="1 2">
    <name type="scientific">Pallidibacillus pasinlerensis</name>
    <dbReference type="NCBI Taxonomy" id="2703818"/>
    <lineage>
        <taxon>Bacteria</taxon>
        <taxon>Bacillati</taxon>
        <taxon>Bacillota</taxon>
        <taxon>Bacilli</taxon>
        <taxon>Bacillales</taxon>
        <taxon>Bacillaceae</taxon>
        <taxon>Pallidibacillus</taxon>
    </lineage>
</organism>
<evidence type="ECO:0008006" key="3">
    <source>
        <dbReference type="Google" id="ProtNLM"/>
    </source>
</evidence>
<reference evidence="1 2" key="1">
    <citation type="submission" date="2020-01" db="EMBL/GenBank/DDBJ databases">
        <title>A novel Bacillus sp. from Pasinler.</title>
        <authorList>
            <person name="Adiguzel A."/>
            <person name="Ay H."/>
            <person name="Baltaci M.O."/>
        </authorList>
    </citation>
    <scope>NUCLEOTIDE SEQUENCE [LARGE SCALE GENOMIC DNA]</scope>
    <source>
        <strain evidence="1 2">P1</strain>
    </source>
</reference>
<accession>A0ABX0A562</accession>
<dbReference type="RefSeq" id="WP_161921416.1">
    <property type="nucleotide sequence ID" value="NZ_JAACYS010000068.1"/>
</dbReference>
<sequence>MIELKSMVRYTTLADQFSLDKCNPFYPIINESLERIFKYIYEYTDIMYIEFINETVLYKYIKHYNDCGNNYFQQAIRDVKNYLFFLKCIKKKKDVPCVDLSVQNLELWKKI</sequence>
<evidence type="ECO:0000313" key="2">
    <source>
        <dbReference type="Proteomes" id="UP000743899"/>
    </source>
</evidence>
<dbReference type="Proteomes" id="UP000743899">
    <property type="component" value="Unassembled WGS sequence"/>
</dbReference>
<evidence type="ECO:0000313" key="1">
    <source>
        <dbReference type="EMBL" id="NCU18586.1"/>
    </source>
</evidence>
<name>A0ABX0A562_9BACI</name>
<keyword evidence="2" id="KW-1185">Reference proteome</keyword>